<dbReference type="InterPro" id="IPR025661">
    <property type="entry name" value="Pept_asp_AS"/>
</dbReference>
<evidence type="ECO:0000256" key="2">
    <source>
        <dbReference type="ARBA" id="ARBA00008455"/>
    </source>
</evidence>
<dbReference type="SMART" id="SM00645">
    <property type="entry name" value="Pept_C1"/>
    <property type="match status" value="1"/>
</dbReference>
<accession>A0A7S3QLA0</accession>
<dbReference type="InterPro" id="IPR013128">
    <property type="entry name" value="Peptidase_C1A"/>
</dbReference>
<dbReference type="PANTHER" id="PTHR12411">
    <property type="entry name" value="CYSTEINE PROTEASE FAMILY C1-RELATED"/>
    <property type="match status" value="1"/>
</dbReference>
<sequence length="396" mass="43082">MSPVAFCVLGLLAQLAGSQALLDLHEKYSGPSRWATVLHQDDSYIPVIKTPQPHEQLKEKDLPSGWDWRNVDGKNYCSFTRNQHIPQYCGSCWAHASTSSLADRENIIRKGAWPSASLSVQNVVDCGKAGSCEGGDDKQVYKYAMAKGIPPDTCNTYVAADQKCHDKEQCFTCWPDDGRDGGGCSPVYDYKRLVVGEHGKVKGAAEMKAEIYARGPISCTIHASEKMDQYTGGVFAEYAVDPVPNHVISVVGWGVDKETGIEYWIMRNSWGEPWGEAGFMRIVTSAYKDGRGNDYNLGIEADCAFGVPAGWVSAAELGFLPPAPETTPADTKQTQAPAEGEEAPLLGRNGRGQWKKQQMRPGGTEGGAAEERVLSPEQQALIADRKAARRAAAARH</sequence>
<comment type="catalytic activity">
    <reaction evidence="1">
        <text>Release of C-terminal amino acid residues with broad specificity, but lacks action on C-terminal proline. Shows weak endopeptidase activity.</text>
        <dbReference type="EC" id="3.4.18.1"/>
    </reaction>
</comment>
<protein>
    <recommendedName>
        <fullName evidence="3">cathepsin X</fullName>
        <ecNumber evidence="3">3.4.18.1</ecNumber>
    </recommendedName>
</protein>
<keyword evidence="5 12" id="KW-0732">Signal</keyword>
<comment type="similarity">
    <text evidence="2">Belongs to the peptidase C1 family.</text>
</comment>
<dbReference type="FunFam" id="3.90.70.10:FF:000060">
    <property type="entry name" value="Cathepsin Z"/>
    <property type="match status" value="1"/>
</dbReference>
<feature type="domain" description="Peptidase C1A papain C-terminal" evidence="13">
    <location>
        <begin position="62"/>
        <end position="307"/>
    </location>
</feature>
<keyword evidence="7" id="KW-0788">Thiol protease</keyword>
<dbReference type="Gene3D" id="3.90.70.10">
    <property type="entry name" value="Cysteine proteinases"/>
    <property type="match status" value="1"/>
</dbReference>
<keyword evidence="9" id="KW-1015">Disulfide bond</keyword>
<reference evidence="14" key="1">
    <citation type="submission" date="2021-01" db="EMBL/GenBank/DDBJ databases">
        <authorList>
            <person name="Corre E."/>
            <person name="Pelletier E."/>
            <person name="Niang G."/>
            <person name="Scheremetjew M."/>
            <person name="Finn R."/>
            <person name="Kale V."/>
            <person name="Holt S."/>
            <person name="Cochrane G."/>
            <person name="Meng A."/>
            <person name="Brown T."/>
            <person name="Cohen L."/>
        </authorList>
    </citation>
    <scope>NUCLEOTIDE SEQUENCE</scope>
    <source>
        <strain evidence="14">CCMP1320</strain>
    </source>
</reference>
<keyword evidence="10" id="KW-0325">Glycoprotein</keyword>
<keyword evidence="4" id="KW-0645">Protease</keyword>
<dbReference type="EMBL" id="HBIP01003210">
    <property type="protein sequence ID" value="CAE0486359.1"/>
    <property type="molecule type" value="Transcribed_RNA"/>
</dbReference>
<evidence type="ECO:0000256" key="11">
    <source>
        <dbReference type="SAM" id="MobiDB-lite"/>
    </source>
</evidence>
<evidence type="ECO:0000256" key="10">
    <source>
        <dbReference type="ARBA" id="ARBA00023180"/>
    </source>
</evidence>
<evidence type="ECO:0000256" key="6">
    <source>
        <dbReference type="ARBA" id="ARBA00022801"/>
    </source>
</evidence>
<dbReference type="AlphaFoldDB" id="A0A7S3QLA0"/>
<dbReference type="InterPro" id="IPR033157">
    <property type="entry name" value="CTSZ"/>
</dbReference>
<evidence type="ECO:0000259" key="13">
    <source>
        <dbReference type="SMART" id="SM00645"/>
    </source>
</evidence>
<proteinExistence type="inferred from homology"/>
<evidence type="ECO:0000256" key="5">
    <source>
        <dbReference type="ARBA" id="ARBA00022729"/>
    </source>
</evidence>
<dbReference type="GO" id="GO:0016807">
    <property type="term" value="F:cysteine-type carboxypeptidase activity"/>
    <property type="evidence" value="ECO:0007669"/>
    <property type="project" value="UniProtKB-EC"/>
</dbReference>
<evidence type="ECO:0000313" key="14">
    <source>
        <dbReference type="EMBL" id="CAE0486359.1"/>
    </source>
</evidence>
<dbReference type="PRINTS" id="PR00705">
    <property type="entry name" value="PAPAIN"/>
</dbReference>
<feature type="signal peptide" evidence="12">
    <location>
        <begin position="1"/>
        <end position="20"/>
    </location>
</feature>
<evidence type="ECO:0000256" key="3">
    <source>
        <dbReference type="ARBA" id="ARBA00012516"/>
    </source>
</evidence>
<dbReference type="InterPro" id="IPR000668">
    <property type="entry name" value="Peptidase_C1A_C"/>
</dbReference>
<evidence type="ECO:0000256" key="12">
    <source>
        <dbReference type="SAM" id="SignalP"/>
    </source>
</evidence>
<gene>
    <name evidence="14" type="ORF">DTER00134_LOCUS1398</name>
</gene>
<dbReference type="Pfam" id="PF00112">
    <property type="entry name" value="Peptidase_C1"/>
    <property type="match status" value="1"/>
</dbReference>
<evidence type="ECO:0000256" key="4">
    <source>
        <dbReference type="ARBA" id="ARBA00022670"/>
    </source>
</evidence>
<evidence type="ECO:0000256" key="8">
    <source>
        <dbReference type="ARBA" id="ARBA00023145"/>
    </source>
</evidence>
<evidence type="ECO:0000256" key="1">
    <source>
        <dbReference type="ARBA" id="ARBA00001594"/>
    </source>
</evidence>
<dbReference type="InterPro" id="IPR038765">
    <property type="entry name" value="Papain-like_cys_pep_sf"/>
</dbReference>
<evidence type="ECO:0000256" key="7">
    <source>
        <dbReference type="ARBA" id="ARBA00022807"/>
    </source>
</evidence>
<dbReference type="SUPFAM" id="SSF54001">
    <property type="entry name" value="Cysteine proteinases"/>
    <property type="match status" value="1"/>
</dbReference>
<dbReference type="CDD" id="cd02698">
    <property type="entry name" value="Peptidase_C1A_CathepsinX"/>
    <property type="match status" value="1"/>
</dbReference>
<keyword evidence="8" id="KW-0865">Zymogen</keyword>
<dbReference type="PROSITE" id="PS00640">
    <property type="entry name" value="THIOL_PROTEASE_ASN"/>
    <property type="match status" value="1"/>
</dbReference>
<feature type="chain" id="PRO_5031343296" description="cathepsin X" evidence="12">
    <location>
        <begin position="21"/>
        <end position="396"/>
    </location>
</feature>
<feature type="region of interest" description="Disordered" evidence="11">
    <location>
        <begin position="321"/>
        <end position="376"/>
    </location>
</feature>
<dbReference type="GO" id="GO:0006508">
    <property type="term" value="P:proteolysis"/>
    <property type="evidence" value="ECO:0007669"/>
    <property type="project" value="UniProtKB-KW"/>
</dbReference>
<dbReference type="EC" id="3.4.18.1" evidence="3"/>
<name>A0A7S3QLA0_DUNTE</name>
<organism evidence="14">
    <name type="scientific">Dunaliella tertiolecta</name>
    <name type="common">Green alga</name>
    <dbReference type="NCBI Taxonomy" id="3047"/>
    <lineage>
        <taxon>Eukaryota</taxon>
        <taxon>Viridiplantae</taxon>
        <taxon>Chlorophyta</taxon>
        <taxon>core chlorophytes</taxon>
        <taxon>Chlorophyceae</taxon>
        <taxon>CS clade</taxon>
        <taxon>Chlamydomonadales</taxon>
        <taxon>Dunaliellaceae</taxon>
        <taxon>Dunaliella</taxon>
    </lineage>
</organism>
<keyword evidence="6" id="KW-0378">Hydrolase</keyword>
<evidence type="ECO:0000256" key="9">
    <source>
        <dbReference type="ARBA" id="ARBA00023157"/>
    </source>
</evidence>